<keyword evidence="1 4" id="KW-0732">Signal</keyword>
<dbReference type="AlphaFoldDB" id="A0A0C9UN80"/>
<dbReference type="GO" id="GO:0005975">
    <property type="term" value="P:carbohydrate metabolic process"/>
    <property type="evidence" value="ECO:0007669"/>
    <property type="project" value="InterPro"/>
</dbReference>
<dbReference type="SUPFAM" id="SSF49899">
    <property type="entry name" value="Concanavalin A-like lectins/glucanases"/>
    <property type="match status" value="1"/>
</dbReference>
<sequence length="354" mass="38503">MKHYSVLLTALPFLSFILPALGQGGATCNSTSICPTTAPCCSEFGFCGTGEFCLGGCNPLWSNKPTSCMPAPLCESATYTFTNESRILSNATFYNGNASEYDWVVDKGNMLMSNGELDIILTETNGGTRLSSTRYVHFGRITATLKTGRWPGVVTAFITMADDKDEIDWEWPGAATTEAQTNLYWQGVPNYNNGKTISNLTDTYSNFHDYTIDWQPDSLSWEIDGQVVRTVLKSDLKGAFPSAPSRVQISIWPAGIPSSPNGTIEWAGGMIDWKDPDYVGAGNQFYSRFQSIKIECNDTVDAIPVDALSYVYGANVTTSEGLQVPSIAITNQSTINGAVSDILGLSMFFLMVVQ</sequence>
<evidence type="ECO:0000259" key="5">
    <source>
        <dbReference type="PROSITE" id="PS51762"/>
    </source>
</evidence>
<evidence type="ECO:0000256" key="4">
    <source>
        <dbReference type="SAM" id="SignalP"/>
    </source>
</evidence>
<evidence type="ECO:0000256" key="3">
    <source>
        <dbReference type="ARBA" id="ARBA00023295"/>
    </source>
</evidence>
<feature type="domain" description="GH16" evidence="5">
    <location>
        <begin position="59"/>
        <end position="282"/>
    </location>
</feature>
<reference evidence="6 7" key="1">
    <citation type="submission" date="2014-06" db="EMBL/GenBank/DDBJ databases">
        <title>Evolutionary Origins and Diversification of the Mycorrhizal Mutualists.</title>
        <authorList>
            <consortium name="DOE Joint Genome Institute"/>
            <consortium name="Mycorrhizal Genomics Consortium"/>
            <person name="Kohler A."/>
            <person name="Kuo A."/>
            <person name="Nagy L.G."/>
            <person name="Floudas D."/>
            <person name="Copeland A."/>
            <person name="Barry K.W."/>
            <person name="Cichocki N."/>
            <person name="Veneault-Fourrey C."/>
            <person name="LaButti K."/>
            <person name="Lindquist E.A."/>
            <person name="Lipzen A."/>
            <person name="Lundell T."/>
            <person name="Morin E."/>
            <person name="Murat C."/>
            <person name="Riley R."/>
            <person name="Ohm R."/>
            <person name="Sun H."/>
            <person name="Tunlid A."/>
            <person name="Henrissat B."/>
            <person name="Grigoriev I.V."/>
            <person name="Hibbett D.S."/>
            <person name="Martin F."/>
        </authorList>
    </citation>
    <scope>NUCLEOTIDE SEQUENCE [LARGE SCALE GENOMIC DNA]</scope>
    <source>
        <strain evidence="6 7">SS14</strain>
    </source>
</reference>
<dbReference type="PROSITE" id="PS51762">
    <property type="entry name" value="GH16_2"/>
    <property type="match status" value="1"/>
</dbReference>
<dbReference type="GO" id="GO:0016757">
    <property type="term" value="F:glycosyltransferase activity"/>
    <property type="evidence" value="ECO:0007669"/>
    <property type="project" value="TreeGrafter"/>
</dbReference>
<dbReference type="InterPro" id="IPR013320">
    <property type="entry name" value="ConA-like_dom_sf"/>
</dbReference>
<dbReference type="GO" id="GO:0031505">
    <property type="term" value="P:fungal-type cell wall organization"/>
    <property type="evidence" value="ECO:0007669"/>
    <property type="project" value="TreeGrafter"/>
</dbReference>
<feature type="signal peptide" evidence="4">
    <location>
        <begin position="1"/>
        <end position="22"/>
    </location>
</feature>
<dbReference type="GO" id="GO:0009277">
    <property type="term" value="C:fungal-type cell wall"/>
    <property type="evidence" value="ECO:0007669"/>
    <property type="project" value="TreeGrafter"/>
</dbReference>
<keyword evidence="7" id="KW-1185">Reference proteome</keyword>
<dbReference type="InterPro" id="IPR050546">
    <property type="entry name" value="Glycosyl_Hydrlase_16"/>
</dbReference>
<accession>A0A0C9UN80</accession>
<dbReference type="PANTHER" id="PTHR10963:SF22">
    <property type="entry name" value="GLYCOSIDASE CRH2-RELATED"/>
    <property type="match status" value="1"/>
</dbReference>
<evidence type="ECO:0000313" key="6">
    <source>
        <dbReference type="EMBL" id="KIJ36324.1"/>
    </source>
</evidence>
<feature type="chain" id="PRO_5002214393" evidence="4">
    <location>
        <begin position="23"/>
        <end position="354"/>
    </location>
</feature>
<dbReference type="GO" id="GO:0004553">
    <property type="term" value="F:hydrolase activity, hydrolyzing O-glycosyl compounds"/>
    <property type="evidence" value="ECO:0007669"/>
    <property type="project" value="InterPro"/>
</dbReference>
<dbReference type="Pfam" id="PF00722">
    <property type="entry name" value="Glyco_hydro_16"/>
    <property type="match status" value="1"/>
</dbReference>
<evidence type="ECO:0000313" key="7">
    <source>
        <dbReference type="Proteomes" id="UP000054279"/>
    </source>
</evidence>
<evidence type="ECO:0000256" key="2">
    <source>
        <dbReference type="ARBA" id="ARBA00022801"/>
    </source>
</evidence>
<keyword evidence="2" id="KW-0378">Hydrolase</keyword>
<dbReference type="OrthoDB" id="4781at2759"/>
<evidence type="ECO:0000256" key="1">
    <source>
        <dbReference type="ARBA" id="ARBA00022729"/>
    </source>
</evidence>
<dbReference type="EMBL" id="KN837179">
    <property type="protein sequence ID" value="KIJ36324.1"/>
    <property type="molecule type" value="Genomic_DNA"/>
</dbReference>
<gene>
    <name evidence="6" type="ORF">M422DRAFT_61177</name>
</gene>
<dbReference type="Gene3D" id="2.60.120.200">
    <property type="match status" value="1"/>
</dbReference>
<dbReference type="PANTHER" id="PTHR10963">
    <property type="entry name" value="GLYCOSYL HYDROLASE-RELATED"/>
    <property type="match status" value="1"/>
</dbReference>
<organism evidence="6 7">
    <name type="scientific">Sphaerobolus stellatus (strain SS14)</name>
    <dbReference type="NCBI Taxonomy" id="990650"/>
    <lineage>
        <taxon>Eukaryota</taxon>
        <taxon>Fungi</taxon>
        <taxon>Dikarya</taxon>
        <taxon>Basidiomycota</taxon>
        <taxon>Agaricomycotina</taxon>
        <taxon>Agaricomycetes</taxon>
        <taxon>Phallomycetidae</taxon>
        <taxon>Geastrales</taxon>
        <taxon>Sphaerobolaceae</taxon>
        <taxon>Sphaerobolus</taxon>
    </lineage>
</organism>
<proteinExistence type="predicted"/>
<dbReference type="HOGENOM" id="CLU_040459_1_0_1"/>
<name>A0A0C9UN80_SPHS4</name>
<dbReference type="Proteomes" id="UP000054279">
    <property type="component" value="Unassembled WGS sequence"/>
</dbReference>
<keyword evidence="3" id="KW-0326">Glycosidase</keyword>
<dbReference type="InterPro" id="IPR000757">
    <property type="entry name" value="Beta-glucanase-like"/>
</dbReference>
<protein>
    <submittedName>
        <fullName evidence="6">Unplaced genomic scaffold SPHSTscaffold_104, whole genome shotgun sequence</fullName>
    </submittedName>
</protein>